<dbReference type="Proteomes" id="UP000837857">
    <property type="component" value="Chromosome 22"/>
</dbReference>
<feature type="compositionally biased region" description="Polar residues" evidence="1">
    <location>
        <begin position="36"/>
        <end position="51"/>
    </location>
</feature>
<reference evidence="2" key="1">
    <citation type="submission" date="2022-03" db="EMBL/GenBank/DDBJ databases">
        <authorList>
            <person name="Martin H S."/>
        </authorList>
    </citation>
    <scope>NUCLEOTIDE SEQUENCE</scope>
</reference>
<evidence type="ECO:0000313" key="3">
    <source>
        <dbReference type="Proteomes" id="UP000837857"/>
    </source>
</evidence>
<dbReference type="EMBL" id="OW152834">
    <property type="protein sequence ID" value="CAH2055816.1"/>
    <property type="molecule type" value="Genomic_DNA"/>
</dbReference>
<name>A0ABN8IDV1_9NEOP</name>
<accession>A0ABN8IDV1</accession>
<feature type="region of interest" description="Disordered" evidence="1">
    <location>
        <begin position="29"/>
        <end position="59"/>
    </location>
</feature>
<feature type="non-terminal residue" evidence="2">
    <location>
        <position position="128"/>
    </location>
</feature>
<organism evidence="2 3">
    <name type="scientific">Iphiclides podalirius</name>
    <name type="common">scarce swallowtail</name>
    <dbReference type="NCBI Taxonomy" id="110791"/>
    <lineage>
        <taxon>Eukaryota</taxon>
        <taxon>Metazoa</taxon>
        <taxon>Ecdysozoa</taxon>
        <taxon>Arthropoda</taxon>
        <taxon>Hexapoda</taxon>
        <taxon>Insecta</taxon>
        <taxon>Pterygota</taxon>
        <taxon>Neoptera</taxon>
        <taxon>Endopterygota</taxon>
        <taxon>Lepidoptera</taxon>
        <taxon>Glossata</taxon>
        <taxon>Ditrysia</taxon>
        <taxon>Papilionoidea</taxon>
        <taxon>Papilionidae</taxon>
        <taxon>Papilioninae</taxon>
        <taxon>Iphiclides</taxon>
    </lineage>
</organism>
<keyword evidence="3" id="KW-1185">Reference proteome</keyword>
<evidence type="ECO:0000256" key="1">
    <source>
        <dbReference type="SAM" id="MobiDB-lite"/>
    </source>
</evidence>
<gene>
    <name evidence="2" type="ORF">IPOD504_LOCUS9131</name>
</gene>
<sequence>MGPNNYKIGGKDGEILHRHIDQLKRKSLRPPVTCPSELNSEHSTNSINELPTTKEVGDVRSEQVASRDEPGGLVGSEVELVPEVLASEKVSDTPGSPIFEDASPNVTPPLQGRPIWQCRLRKLIKHYD</sequence>
<proteinExistence type="predicted"/>
<evidence type="ECO:0000313" key="2">
    <source>
        <dbReference type="EMBL" id="CAH2055816.1"/>
    </source>
</evidence>
<protein>
    <submittedName>
        <fullName evidence="2">Uncharacterized protein</fullName>
    </submittedName>
</protein>
<feature type="region of interest" description="Disordered" evidence="1">
    <location>
        <begin position="90"/>
        <end position="111"/>
    </location>
</feature>